<evidence type="ECO:0000313" key="2">
    <source>
        <dbReference type="EMBL" id="KAF5640084.1"/>
    </source>
</evidence>
<dbReference type="SMART" id="SM00248">
    <property type="entry name" value="ANK"/>
    <property type="match status" value="3"/>
</dbReference>
<dbReference type="Pfam" id="PF12796">
    <property type="entry name" value="Ank_2"/>
    <property type="match status" value="1"/>
</dbReference>
<dbReference type="RefSeq" id="XP_037208343.1">
    <property type="nucleotide sequence ID" value="XM_037351055.1"/>
</dbReference>
<evidence type="ECO:0000313" key="3">
    <source>
        <dbReference type="Proteomes" id="UP000530670"/>
    </source>
</evidence>
<organism evidence="2 3">
    <name type="scientific">Fusarium tjaetaba</name>
    <dbReference type="NCBI Taxonomy" id="1567544"/>
    <lineage>
        <taxon>Eukaryota</taxon>
        <taxon>Fungi</taxon>
        <taxon>Dikarya</taxon>
        <taxon>Ascomycota</taxon>
        <taxon>Pezizomycotina</taxon>
        <taxon>Sordariomycetes</taxon>
        <taxon>Hypocreomycetidae</taxon>
        <taxon>Hypocreales</taxon>
        <taxon>Nectriaceae</taxon>
        <taxon>Fusarium</taxon>
        <taxon>Fusarium fujikuroi species complex</taxon>
    </lineage>
</organism>
<dbReference type="Gene3D" id="1.25.40.20">
    <property type="entry name" value="Ankyrin repeat-containing domain"/>
    <property type="match status" value="1"/>
</dbReference>
<dbReference type="AlphaFoldDB" id="A0A8H5W093"/>
<dbReference type="GeneID" id="59303325"/>
<dbReference type="Proteomes" id="UP000530670">
    <property type="component" value="Unassembled WGS sequence"/>
</dbReference>
<accession>A0A8H5W093</accession>
<dbReference type="Pfam" id="PF17111">
    <property type="entry name" value="PigL_N"/>
    <property type="match status" value="1"/>
</dbReference>
<proteinExistence type="predicted"/>
<dbReference type="EMBL" id="JAAQRI010000087">
    <property type="protein sequence ID" value="KAF5640084.1"/>
    <property type="molecule type" value="Genomic_DNA"/>
</dbReference>
<name>A0A8H5W093_9HYPO</name>
<dbReference type="InterPro" id="IPR002110">
    <property type="entry name" value="Ankyrin_rpt"/>
</dbReference>
<dbReference type="OrthoDB" id="539213at2759"/>
<gene>
    <name evidence="2" type="ORF">FTJAE_4631</name>
</gene>
<dbReference type="InterPro" id="IPR036770">
    <property type="entry name" value="Ankyrin_rpt-contain_sf"/>
</dbReference>
<dbReference type="InterPro" id="IPR031348">
    <property type="entry name" value="PigL_N"/>
</dbReference>
<protein>
    <recommendedName>
        <fullName evidence="1">Azaphilone pigments biosynthesis cluster protein L N-terminal domain-containing protein</fullName>
    </recommendedName>
</protein>
<keyword evidence="3" id="KW-1185">Reference proteome</keyword>
<sequence>MEPVGATASILTFVTVAFSATKSIYGALSAIKDGPEILSSINDEVSQLQSILQRILQVVLSSTARPADRSKLEQMVKKCRDDLLGFETKLRQLGVSGADGRKGQLWRKFKICFEDKDLDRIRHVIGRHVQLLTLYLGTMQDQQTSLIAAQSMEILAHVQKLQQLSPTATQSNEILTRIRELQHTSPTAAQSTEMLARIQKLQQTSPTATQLNEVLVSLQQLQQDMAILQVSSKSAETKIGSSGISSRVVELDDENLPISQQAPLDDAIARLMRLLEKKPCIIEFDDAQKTFDDLERLLQSIRDGIHSTKTGEEDENKDADVSKEMKLFTSLIFSAQSLRVNQTEQMNSFEATEPRVGILQQRKRKEMDAGDNVLTVVTTKRRRNLLPVSQNAPHSEISGWGFLGNLTIKSKTKKKMITVSVNRSQLLFDQFTNMLPRVIVCQILPNNSHVFRVAAHGSVQDLMKLIVENKASLHDHDENNWSLLHHAVGNLPMLKFLIQKGLDVDEVAESRNQNHNRQTNPLTLAYDHGYDINFSEVLLHAGADPTVKLEGDPILVDSMPESACIEAWLETPGGFNSEKERQTLDLLISHGYSLQTYYGRQSGLHGFFSSKKKSFSRVLERRNLLIYLISKGTDPCTADIEGKTASDLAYGSMCKPCSMTQSSLMGDLWDTVLDICAAKCLKSSGVVGRSAALTGTTSLGQSFQMKRRSPLLSRHYGRACACTAGVASIIMTALVITAEFVVWSSGTPVVGNSTLIMNTTPVVPAPELVILSISKIVTAITSDRTALHI</sequence>
<reference evidence="2 3" key="1">
    <citation type="submission" date="2020-05" db="EMBL/GenBank/DDBJ databases">
        <title>Identification and distribution of gene clusters putatively required for synthesis of sphingolipid metabolism inhibitors in phylogenetically diverse species of the filamentous fungus Fusarium.</title>
        <authorList>
            <person name="Kim H.-S."/>
            <person name="Busman M."/>
            <person name="Brown D.W."/>
            <person name="Divon H."/>
            <person name="Uhlig S."/>
            <person name="Proctor R.H."/>
        </authorList>
    </citation>
    <scope>NUCLEOTIDE SEQUENCE [LARGE SCALE GENOMIC DNA]</scope>
    <source>
        <strain evidence="2 3">NRRL 66243</strain>
    </source>
</reference>
<feature type="domain" description="Azaphilone pigments biosynthesis cluster protein L N-terminal" evidence="1">
    <location>
        <begin position="1"/>
        <end position="152"/>
    </location>
</feature>
<comment type="caution">
    <text evidence="2">The sequence shown here is derived from an EMBL/GenBank/DDBJ whole genome shotgun (WGS) entry which is preliminary data.</text>
</comment>
<evidence type="ECO:0000259" key="1">
    <source>
        <dbReference type="Pfam" id="PF17111"/>
    </source>
</evidence>
<dbReference type="SUPFAM" id="SSF48403">
    <property type="entry name" value="Ankyrin repeat"/>
    <property type="match status" value="1"/>
</dbReference>